<feature type="transmembrane region" description="Helical" evidence="6">
    <location>
        <begin position="214"/>
        <end position="237"/>
    </location>
</feature>
<feature type="transmembrane region" description="Helical" evidence="6">
    <location>
        <begin position="249"/>
        <end position="280"/>
    </location>
</feature>
<dbReference type="PANTHER" id="PTHR43370">
    <property type="entry name" value="SUGAR ABC TRANSPORTER INTEGRAL MEMBRANE PROTEIN-RELATED"/>
    <property type="match status" value="1"/>
</dbReference>
<evidence type="ECO:0000256" key="5">
    <source>
        <dbReference type="ARBA" id="ARBA00023136"/>
    </source>
</evidence>
<dbReference type="EMBL" id="DXCX01000015">
    <property type="protein sequence ID" value="HIY72572.1"/>
    <property type="molecule type" value="Genomic_DNA"/>
</dbReference>
<keyword evidence="5 6" id="KW-0472">Membrane</keyword>
<evidence type="ECO:0000256" key="6">
    <source>
        <dbReference type="SAM" id="Phobius"/>
    </source>
</evidence>
<dbReference type="GO" id="GO:0022857">
    <property type="term" value="F:transmembrane transporter activity"/>
    <property type="evidence" value="ECO:0007669"/>
    <property type="project" value="InterPro"/>
</dbReference>
<dbReference type="Proteomes" id="UP000886824">
    <property type="component" value="Unassembled WGS sequence"/>
</dbReference>
<feature type="transmembrane region" description="Helical" evidence="6">
    <location>
        <begin position="162"/>
        <end position="183"/>
    </location>
</feature>
<organism evidence="7 8">
    <name type="scientific">Candidatus Intestinimonas merdavium</name>
    <dbReference type="NCBI Taxonomy" id="2838622"/>
    <lineage>
        <taxon>Bacteria</taxon>
        <taxon>Bacillati</taxon>
        <taxon>Bacillota</taxon>
        <taxon>Clostridia</taxon>
        <taxon>Eubacteriales</taxon>
        <taxon>Intestinimonas</taxon>
    </lineage>
</organism>
<evidence type="ECO:0000313" key="7">
    <source>
        <dbReference type="EMBL" id="HIY72572.1"/>
    </source>
</evidence>
<feature type="transmembrane region" description="Helical" evidence="6">
    <location>
        <begin position="41"/>
        <end position="60"/>
    </location>
</feature>
<evidence type="ECO:0000256" key="4">
    <source>
        <dbReference type="ARBA" id="ARBA00022989"/>
    </source>
</evidence>
<dbReference type="PANTHER" id="PTHR43370:SF2">
    <property type="entry name" value="ABC TRANSPORTER PERMEASE PROTEIN"/>
    <property type="match status" value="1"/>
</dbReference>
<feature type="transmembrane region" description="Helical" evidence="6">
    <location>
        <begin position="292"/>
        <end position="310"/>
    </location>
</feature>
<feature type="transmembrane region" description="Helical" evidence="6">
    <location>
        <begin position="72"/>
        <end position="95"/>
    </location>
</feature>
<evidence type="ECO:0000256" key="1">
    <source>
        <dbReference type="ARBA" id="ARBA00004651"/>
    </source>
</evidence>
<accession>A0A9D1Z283</accession>
<reference evidence="7" key="2">
    <citation type="submission" date="2021-04" db="EMBL/GenBank/DDBJ databases">
        <authorList>
            <person name="Gilroy R."/>
        </authorList>
    </citation>
    <scope>NUCLEOTIDE SEQUENCE</scope>
    <source>
        <strain evidence="7">CHK33-7979</strain>
    </source>
</reference>
<dbReference type="Pfam" id="PF02653">
    <property type="entry name" value="BPD_transp_2"/>
    <property type="match status" value="1"/>
</dbReference>
<dbReference type="CDD" id="cd06580">
    <property type="entry name" value="TM_PBP1_transp_TpRbsC_like"/>
    <property type="match status" value="1"/>
</dbReference>
<evidence type="ECO:0000256" key="3">
    <source>
        <dbReference type="ARBA" id="ARBA00022692"/>
    </source>
</evidence>
<evidence type="ECO:0000313" key="8">
    <source>
        <dbReference type="Proteomes" id="UP000886824"/>
    </source>
</evidence>
<comment type="subcellular location">
    <subcellularLocation>
        <location evidence="1">Cell membrane</location>
        <topology evidence="1">Multi-pass membrane protein</topology>
    </subcellularLocation>
</comment>
<name>A0A9D1Z283_9FIRM</name>
<keyword evidence="3 6" id="KW-0812">Transmembrane</keyword>
<sequence>MTINQSFLVLLISAAVLNGTPLLFGTLGEVLSEKGGNLNLGVEGMMYMGGALGLGAAFYYEQAAGTGANGIVAVVLALLFAFLAGAFGALIYAFLTISLRANQNVTGLALAIFGTGAGQFIGEYMRVSAGGYVAISNSLKDVFSGSPFPAALRQLPVVGPLIFGYNIFVYVGVVIAVGMTWFLSHSRTGLHLRSVGESPATADAAGINITRYKYLATIIGGGISAIGGMVYIMTIAGCVWNHEGLSGEGWLAVALVIFCLWRPVGAIWGSVLFGALMILYMRLQIPFLPSQLYKILPYVVTVIVLVAVSMRKKRENQPPASLGNAYFREDR</sequence>
<comment type="caution">
    <text evidence="7">The sequence shown here is derived from an EMBL/GenBank/DDBJ whole genome shotgun (WGS) entry which is preliminary data.</text>
</comment>
<protein>
    <submittedName>
        <fullName evidence="7">ABC transporter permease</fullName>
    </submittedName>
</protein>
<keyword evidence="2" id="KW-1003">Cell membrane</keyword>
<proteinExistence type="predicted"/>
<reference evidence="7" key="1">
    <citation type="journal article" date="2021" name="PeerJ">
        <title>Extensive microbial diversity within the chicken gut microbiome revealed by metagenomics and culture.</title>
        <authorList>
            <person name="Gilroy R."/>
            <person name="Ravi A."/>
            <person name="Getino M."/>
            <person name="Pursley I."/>
            <person name="Horton D.L."/>
            <person name="Alikhan N.F."/>
            <person name="Baker D."/>
            <person name="Gharbi K."/>
            <person name="Hall N."/>
            <person name="Watson M."/>
            <person name="Adriaenssens E.M."/>
            <person name="Foster-Nyarko E."/>
            <person name="Jarju S."/>
            <person name="Secka A."/>
            <person name="Antonio M."/>
            <person name="Oren A."/>
            <person name="Chaudhuri R.R."/>
            <person name="La Ragione R."/>
            <person name="Hildebrand F."/>
            <person name="Pallen M.J."/>
        </authorList>
    </citation>
    <scope>NUCLEOTIDE SEQUENCE</scope>
    <source>
        <strain evidence="7">CHK33-7979</strain>
    </source>
</reference>
<gene>
    <name evidence="7" type="ORF">H9826_01175</name>
</gene>
<keyword evidence="4 6" id="KW-1133">Transmembrane helix</keyword>
<dbReference type="InterPro" id="IPR001851">
    <property type="entry name" value="ABC_transp_permease"/>
</dbReference>
<dbReference type="GO" id="GO:0005886">
    <property type="term" value="C:plasma membrane"/>
    <property type="evidence" value="ECO:0007669"/>
    <property type="project" value="UniProtKB-SubCell"/>
</dbReference>
<evidence type="ECO:0000256" key="2">
    <source>
        <dbReference type="ARBA" id="ARBA00022475"/>
    </source>
</evidence>
<dbReference type="AlphaFoldDB" id="A0A9D1Z283"/>